<protein>
    <recommendedName>
        <fullName evidence="1">Ricin B lectin domain-containing protein</fullName>
    </recommendedName>
</protein>
<keyword evidence="3" id="KW-1185">Reference proteome</keyword>
<dbReference type="Pfam" id="PF14200">
    <property type="entry name" value="RicinB_lectin_2"/>
    <property type="match status" value="1"/>
</dbReference>
<name>A0A9P6CMN8_9AGAR</name>
<accession>A0A9P6CMN8</accession>
<dbReference type="Gene3D" id="2.80.10.50">
    <property type="match status" value="1"/>
</dbReference>
<evidence type="ECO:0000313" key="3">
    <source>
        <dbReference type="Proteomes" id="UP000807353"/>
    </source>
</evidence>
<evidence type="ECO:0000313" key="2">
    <source>
        <dbReference type="EMBL" id="KAF9467500.1"/>
    </source>
</evidence>
<dbReference type="OrthoDB" id="3228793at2759"/>
<dbReference type="AlphaFoldDB" id="A0A9P6CMN8"/>
<dbReference type="Proteomes" id="UP000807353">
    <property type="component" value="Unassembled WGS sequence"/>
</dbReference>
<dbReference type="InterPro" id="IPR000772">
    <property type="entry name" value="Ricin_B_lectin"/>
</dbReference>
<proteinExistence type="predicted"/>
<gene>
    <name evidence="2" type="ORF">BDZ94DRAFT_960420</name>
</gene>
<sequence length="130" mass="14563">MAHNLHQLAEGVYQICSVTGNTAVEVSLDDRRSVKCCPVHGMLNQQWEVKQLGNGYSICSVLNGHYLTVEKGVYDGAHIIATPYPVSWSVEPFDLERDSWDRMAECSVRILSGPRQKQTWRNNPSMPTAS</sequence>
<dbReference type="EMBL" id="MU150236">
    <property type="protein sequence ID" value="KAF9467500.1"/>
    <property type="molecule type" value="Genomic_DNA"/>
</dbReference>
<dbReference type="InterPro" id="IPR035992">
    <property type="entry name" value="Ricin_B-like_lectins"/>
</dbReference>
<dbReference type="SUPFAM" id="SSF50370">
    <property type="entry name" value="Ricin B-like lectins"/>
    <property type="match status" value="1"/>
</dbReference>
<comment type="caution">
    <text evidence="2">The sequence shown here is derived from an EMBL/GenBank/DDBJ whole genome shotgun (WGS) entry which is preliminary data.</text>
</comment>
<feature type="domain" description="Ricin B lectin" evidence="1">
    <location>
        <begin position="9"/>
        <end position="80"/>
    </location>
</feature>
<reference evidence="2" key="1">
    <citation type="submission" date="2020-11" db="EMBL/GenBank/DDBJ databases">
        <authorList>
            <consortium name="DOE Joint Genome Institute"/>
            <person name="Ahrendt S."/>
            <person name="Riley R."/>
            <person name="Andreopoulos W."/>
            <person name="Labutti K."/>
            <person name="Pangilinan J."/>
            <person name="Ruiz-Duenas F.J."/>
            <person name="Barrasa J.M."/>
            <person name="Sanchez-Garcia M."/>
            <person name="Camarero S."/>
            <person name="Miyauchi S."/>
            <person name="Serrano A."/>
            <person name="Linde D."/>
            <person name="Babiker R."/>
            <person name="Drula E."/>
            <person name="Ayuso-Fernandez I."/>
            <person name="Pacheco R."/>
            <person name="Padilla G."/>
            <person name="Ferreira P."/>
            <person name="Barriuso J."/>
            <person name="Kellner H."/>
            <person name="Castanera R."/>
            <person name="Alfaro M."/>
            <person name="Ramirez L."/>
            <person name="Pisabarro A.G."/>
            <person name="Kuo A."/>
            <person name="Tritt A."/>
            <person name="Lipzen A."/>
            <person name="He G."/>
            <person name="Yan M."/>
            <person name="Ng V."/>
            <person name="Cullen D."/>
            <person name="Martin F."/>
            <person name="Rosso M.-N."/>
            <person name="Henrissat B."/>
            <person name="Hibbett D."/>
            <person name="Martinez A.T."/>
            <person name="Grigoriev I.V."/>
        </authorList>
    </citation>
    <scope>NUCLEOTIDE SEQUENCE</scope>
    <source>
        <strain evidence="2">CBS 247.69</strain>
    </source>
</reference>
<evidence type="ECO:0000259" key="1">
    <source>
        <dbReference type="Pfam" id="PF14200"/>
    </source>
</evidence>
<organism evidence="2 3">
    <name type="scientific">Collybia nuda</name>
    <dbReference type="NCBI Taxonomy" id="64659"/>
    <lineage>
        <taxon>Eukaryota</taxon>
        <taxon>Fungi</taxon>
        <taxon>Dikarya</taxon>
        <taxon>Basidiomycota</taxon>
        <taxon>Agaricomycotina</taxon>
        <taxon>Agaricomycetes</taxon>
        <taxon>Agaricomycetidae</taxon>
        <taxon>Agaricales</taxon>
        <taxon>Tricholomatineae</taxon>
        <taxon>Clitocybaceae</taxon>
        <taxon>Collybia</taxon>
    </lineage>
</organism>